<name>A0A917YQ22_9RHOB</name>
<evidence type="ECO:0000256" key="2">
    <source>
        <dbReference type="ARBA" id="ARBA00022670"/>
    </source>
</evidence>
<sequence length="474" mass="51385">MIRSRILQLIAVAASLVWASLAAAQDAAPYTATAAMLAIGEDPERPDAEIFHVAYTLNGADPTTRPVTFLINGGPGGASIFLHIAAIGPLTIATAGDGTFPPVPARLEKNPDSWIDFTDLVFIDPVGTGYSRMLPGPDGQAGDPKKYYAVDSDIHSIAWFIRQWLTVNDRWGSPKALVGESYGGQRVAGLSRVLAENYGINLNRAVLISPALHADIAETRYSILGPLTMFPTQAAIAAHYGLNGASKGPEALPEFETFALEKLTTGLTTLGRSDAATQKAFFETVAKMIGLDPELVARKRARIDDQTFAASILQDKGLVLDRYDGTVAVENPIPEMPGLNTFDRSIAVLTGVLLPPFMDYVRGDLGYRTDRNYVPLNMEANMQWDRSSSAGGPDDLALALTQNQDLKALVVHGMHDLSTPYFRTRYMLEQSTVTPEARARLYLGVYPGGHMFYLQRSSRAEFAADVRAFYGGIK</sequence>
<dbReference type="PANTHER" id="PTHR11802">
    <property type="entry name" value="SERINE PROTEASE FAMILY S10 SERINE CARBOXYPEPTIDASE"/>
    <property type="match status" value="1"/>
</dbReference>
<comment type="caution">
    <text evidence="7">The sequence shown here is derived from an EMBL/GenBank/DDBJ whole genome shotgun (WGS) entry which is preliminary data.</text>
</comment>
<keyword evidence="2" id="KW-0645">Protease</keyword>
<feature type="chain" id="PRO_5037640891" evidence="6">
    <location>
        <begin position="25"/>
        <end position="474"/>
    </location>
</feature>
<dbReference type="GO" id="GO:0004185">
    <property type="term" value="F:serine-type carboxypeptidase activity"/>
    <property type="evidence" value="ECO:0007669"/>
    <property type="project" value="InterPro"/>
</dbReference>
<dbReference type="Pfam" id="PF00450">
    <property type="entry name" value="Peptidase_S10"/>
    <property type="match status" value="1"/>
</dbReference>
<evidence type="ECO:0000313" key="7">
    <source>
        <dbReference type="EMBL" id="GGO37642.1"/>
    </source>
</evidence>
<dbReference type="InterPro" id="IPR029058">
    <property type="entry name" value="AB_hydrolase_fold"/>
</dbReference>
<protein>
    <submittedName>
        <fullName evidence="7">Peptidase S10</fullName>
    </submittedName>
</protein>
<evidence type="ECO:0000256" key="4">
    <source>
        <dbReference type="ARBA" id="ARBA00022801"/>
    </source>
</evidence>
<dbReference type="InterPro" id="IPR001563">
    <property type="entry name" value="Peptidase_S10"/>
</dbReference>
<dbReference type="SUPFAM" id="SSF53474">
    <property type="entry name" value="alpha/beta-Hydrolases"/>
    <property type="match status" value="1"/>
</dbReference>
<reference evidence="7 8" key="1">
    <citation type="journal article" date="2014" name="Int. J. Syst. Evol. Microbiol.">
        <title>Complete genome sequence of Corynebacterium casei LMG S-19264T (=DSM 44701T), isolated from a smear-ripened cheese.</title>
        <authorList>
            <consortium name="US DOE Joint Genome Institute (JGI-PGF)"/>
            <person name="Walter F."/>
            <person name="Albersmeier A."/>
            <person name="Kalinowski J."/>
            <person name="Ruckert C."/>
        </authorList>
    </citation>
    <scope>NUCLEOTIDE SEQUENCE [LARGE SCALE GENOMIC DNA]</scope>
    <source>
        <strain evidence="7 8">CGMCC 1.7029</strain>
    </source>
</reference>
<dbReference type="PANTHER" id="PTHR11802:SF3">
    <property type="entry name" value="RETINOID-INDUCIBLE SERINE CARBOXYPEPTIDASE"/>
    <property type="match status" value="1"/>
</dbReference>
<dbReference type="AlphaFoldDB" id="A0A917YQ22"/>
<proteinExistence type="predicted"/>
<organism evidence="7 8">
    <name type="scientific">Gemmobacter aquaticus</name>
    <dbReference type="NCBI Taxonomy" id="490185"/>
    <lineage>
        <taxon>Bacteria</taxon>
        <taxon>Pseudomonadati</taxon>
        <taxon>Pseudomonadota</taxon>
        <taxon>Alphaproteobacteria</taxon>
        <taxon>Rhodobacterales</taxon>
        <taxon>Paracoccaceae</taxon>
        <taxon>Gemmobacter</taxon>
    </lineage>
</organism>
<dbReference type="RefSeq" id="WP_146287944.1">
    <property type="nucleotide sequence ID" value="NZ_BMLP01000009.1"/>
</dbReference>
<gene>
    <name evidence="7" type="ORF">GCM10010991_33650</name>
</gene>
<dbReference type="GO" id="GO:0006508">
    <property type="term" value="P:proteolysis"/>
    <property type="evidence" value="ECO:0007669"/>
    <property type="project" value="UniProtKB-KW"/>
</dbReference>
<feature type="signal peptide" evidence="6">
    <location>
        <begin position="1"/>
        <end position="24"/>
    </location>
</feature>
<evidence type="ECO:0000256" key="5">
    <source>
        <dbReference type="ARBA" id="ARBA00023180"/>
    </source>
</evidence>
<accession>A0A917YQ22</accession>
<keyword evidence="3 6" id="KW-0732">Signal</keyword>
<keyword evidence="5" id="KW-0325">Glycoprotein</keyword>
<dbReference type="EMBL" id="BMLP01000009">
    <property type="protein sequence ID" value="GGO37642.1"/>
    <property type="molecule type" value="Genomic_DNA"/>
</dbReference>
<keyword evidence="8" id="KW-1185">Reference proteome</keyword>
<keyword evidence="4" id="KW-0378">Hydrolase</keyword>
<evidence type="ECO:0000256" key="3">
    <source>
        <dbReference type="ARBA" id="ARBA00022729"/>
    </source>
</evidence>
<keyword evidence="1" id="KW-0121">Carboxypeptidase</keyword>
<evidence type="ECO:0000256" key="6">
    <source>
        <dbReference type="SAM" id="SignalP"/>
    </source>
</evidence>
<evidence type="ECO:0000313" key="8">
    <source>
        <dbReference type="Proteomes" id="UP000598196"/>
    </source>
</evidence>
<dbReference type="Gene3D" id="3.40.50.1820">
    <property type="entry name" value="alpha/beta hydrolase"/>
    <property type="match status" value="1"/>
</dbReference>
<evidence type="ECO:0000256" key="1">
    <source>
        <dbReference type="ARBA" id="ARBA00022645"/>
    </source>
</evidence>
<dbReference type="Proteomes" id="UP000598196">
    <property type="component" value="Unassembled WGS sequence"/>
</dbReference>
<dbReference type="OrthoDB" id="9770107at2"/>